<dbReference type="InterPro" id="IPR017930">
    <property type="entry name" value="Myb_dom"/>
</dbReference>
<dbReference type="PROSITE" id="PS50090">
    <property type="entry name" value="MYB_LIKE"/>
    <property type="match status" value="1"/>
</dbReference>
<evidence type="ECO:0000313" key="13">
    <source>
        <dbReference type="EMBL" id="KAK2965615.1"/>
    </source>
</evidence>
<dbReference type="InterPro" id="IPR036390">
    <property type="entry name" value="WH_DNA-bd_sf"/>
</dbReference>
<comment type="caution">
    <text evidence="13">The sequence shown here is derived from an EMBL/GenBank/DDBJ whole genome shotgun (WGS) entry which is preliminary data.</text>
</comment>
<gene>
    <name evidence="13" type="ORF">RJ640_008456</name>
</gene>
<evidence type="ECO:0000259" key="12">
    <source>
        <dbReference type="PROSITE" id="PS51504"/>
    </source>
</evidence>
<evidence type="ECO:0000256" key="3">
    <source>
        <dbReference type="ARBA" id="ARBA00022454"/>
    </source>
</evidence>
<dbReference type="InterPro" id="IPR044597">
    <property type="entry name" value="SMH1-6"/>
</dbReference>
<dbReference type="SMART" id="SM00717">
    <property type="entry name" value="SANT"/>
    <property type="match status" value="1"/>
</dbReference>
<evidence type="ECO:0000256" key="6">
    <source>
        <dbReference type="ARBA" id="ARBA00023125"/>
    </source>
</evidence>
<dbReference type="InterPro" id="IPR001005">
    <property type="entry name" value="SANT/Myb"/>
</dbReference>
<keyword evidence="3" id="KW-0158">Chromosome</keyword>
<name>A0AA88QMH4_9ASTE</name>
<dbReference type="GO" id="GO:0003691">
    <property type="term" value="F:double-stranded telomeric DNA binding"/>
    <property type="evidence" value="ECO:0007669"/>
    <property type="project" value="InterPro"/>
</dbReference>
<dbReference type="SMART" id="SM00526">
    <property type="entry name" value="H15"/>
    <property type="match status" value="1"/>
</dbReference>
<dbReference type="AlphaFoldDB" id="A0AA88QMH4"/>
<organism evidence="13 14">
    <name type="scientific">Escallonia rubra</name>
    <dbReference type="NCBI Taxonomy" id="112253"/>
    <lineage>
        <taxon>Eukaryota</taxon>
        <taxon>Viridiplantae</taxon>
        <taxon>Streptophyta</taxon>
        <taxon>Embryophyta</taxon>
        <taxon>Tracheophyta</taxon>
        <taxon>Spermatophyta</taxon>
        <taxon>Magnoliopsida</taxon>
        <taxon>eudicotyledons</taxon>
        <taxon>Gunneridae</taxon>
        <taxon>Pentapetalae</taxon>
        <taxon>asterids</taxon>
        <taxon>campanulids</taxon>
        <taxon>Escalloniales</taxon>
        <taxon>Escalloniaceae</taxon>
        <taxon>Escallonia</taxon>
    </lineage>
</organism>
<dbReference type="Pfam" id="PF00538">
    <property type="entry name" value="Linker_histone"/>
    <property type="match status" value="1"/>
</dbReference>
<dbReference type="FunFam" id="1.10.10.60:FF:000168">
    <property type="entry name" value="Telomere repeat-binding factor 1"/>
    <property type="match status" value="1"/>
</dbReference>
<evidence type="ECO:0000256" key="5">
    <source>
        <dbReference type="ARBA" id="ARBA00023054"/>
    </source>
</evidence>
<dbReference type="PROSITE" id="PS51294">
    <property type="entry name" value="HTH_MYB"/>
    <property type="match status" value="1"/>
</dbReference>
<dbReference type="Gene3D" id="1.10.10.60">
    <property type="entry name" value="Homeodomain-like"/>
    <property type="match status" value="1"/>
</dbReference>
<protein>
    <recommendedName>
        <fullName evidence="9">MYB transcription factor</fullName>
    </recommendedName>
</protein>
<feature type="domain" description="HTH myb-type" evidence="11">
    <location>
        <begin position="1"/>
        <end position="62"/>
    </location>
</feature>
<dbReference type="GO" id="GO:0006334">
    <property type="term" value="P:nucleosome assembly"/>
    <property type="evidence" value="ECO:0007669"/>
    <property type="project" value="InterPro"/>
</dbReference>
<evidence type="ECO:0000256" key="8">
    <source>
        <dbReference type="ARBA" id="ARBA00023242"/>
    </source>
</evidence>
<reference evidence="13" key="1">
    <citation type="submission" date="2022-12" db="EMBL/GenBank/DDBJ databases">
        <title>Draft genome assemblies for two species of Escallonia (Escalloniales).</title>
        <authorList>
            <person name="Chanderbali A."/>
            <person name="Dervinis C."/>
            <person name="Anghel I."/>
            <person name="Soltis D."/>
            <person name="Soltis P."/>
            <person name="Zapata F."/>
        </authorList>
    </citation>
    <scope>NUCLEOTIDE SEQUENCE</scope>
    <source>
        <strain evidence="13">UCBG92.1500</strain>
        <tissue evidence="13">Leaf</tissue>
    </source>
</reference>
<keyword evidence="8" id="KW-0539">Nucleus</keyword>
<evidence type="ECO:0000256" key="1">
    <source>
        <dbReference type="ARBA" id="ARBA00004286"/>
    </source>
</evidence>
<dbReference type="SUPFAM" id="SSF46689">
    <property type="entry name" value="Homeodomain-like"/>
    <property type="match status" value="1"/>
</dbReference>
<evidence type="ECO:0000313" key="14">
    <source>
        <dbReference type="Proteomes" id="UP001187471"/>
    </source>
</evidence>
<dbReference type="Gene3D" id="1.10.10.10">
    <property type="entry name" value="Winged helix-like DNA-binding domain superfamily/Winged helix DNA-binding domain"/>
    <property type="match status" value="1"/>
</dbReference>
<dbReference type="EMBL" id="JAVXUO010003207">
    <property type="protein sequence ID" value="KAK2965615.1"/>
    <property type="molecule type" value="Genomic_DNA"/>
</dbReference>
<dbReference type="PANTHER" id="PTHR46267:SF3">
    <property type="entry name" value="TELOMERE REPEAT-BINDING FACTOR 4-RELATED"/>
    <property type="match status" value="1"/>
</dbReference>
<evidence type="ECO:0000256" key="9">
    <source>
        <dbReference type="ARBA" id="ARBA00032813"/>
    </source>
</evidence>
<dbReference type="CDD" id="cd11660">
    <property type="entry name" value="SANT_TRF"/>
    <property type="match status" value="1"/>
</dbReference>
<sequence length="342" mass="37971">MKNKKHKWTPEEEEALRAGVAKHGPGSWRIILDDPEFHVLLIRRSNYDLKDKWRNLGVKRGAPSCQGTFRSPREKAIAAGRLSSAENSASAVSLAKDDIMDDTFKSHQREKAASRRVSLLQSNHSSNDQDKWRNLGVKIGAPGYQGTSRSLREKAIAAGPLSCAVNSASAVAIAKDDIIDDTFKSHPHEKAVSRYYTMVFEALSTINDVNGSDFGAIASFIEQRHEVPQNFRKRLSSKIGRFILQGKLEKVRKCYKITNRALGLKTPTPELKDARYRPPQDSGLNGTLEDAASNAANTIADANYRSTLASEAVQEVEKISKLAEEDESVLQLVKELYEQCEC</sequence>
<keyword evidence="7" id="KW-0804">Transcription</keyword>
<evidence type="ECO:0000259" key="11">
    <source>
        <dbReference type="PROSITE" id="PS51294"/>
    </source>
</evidence>
<keyword evidence="14" id="KW-1185">Reference proteome</keyword>
<comment type="subcellular location">
    <subcellularLocation>
        <location evidence="1">Chromosome</location>
    </subcellularLocation>
    <subcellularLocation>
        <location evidence="2">Nucleus</location>
        <location evidence="2">Nucleolus</location>
    </subcellularLocation>
</comment>
<accession>A0AA88QMH4</accession>
<evidence type="ECO:0000256" key="2">
    <source>
        <dbReference type="ARBA" id="ARBA00004604"/>
    </source>
</evidence>
<keyword evidence="5" id="KW-0175">Coiled coil</keyword>
<evidence type="ECO:0000256" key="4">
    <source>
        <dbReference type="ARBA" id="ARBA00023015"/>
    </source>
</evidence>
<keyword evidence="6" id="KW-0238">DNA-binding</keyword>
<feature type="domain" description="H15" evidence="12">
    <location>
        <begin position="191"/>
        <end position="259"/>
    </location>
</feature>
<feature type="domain" description="Myb-like" evidence="10">
    <location>
        <begin position="1"/>
        <end position="57"/>
    </location>
</feature>
<dbReference type="InterPro" id="IPR036388">
    <property type="entry name" value="WH-like_DNA-bd_sf"/>
</dbReference>
<dbReference type="InterPro" id="IPR005818">
    <property type="entry name" value="Histone_H1/H5_H15"/>
</dbReference>
<evidence type="ECO:0000259" key="10">
    <source>
        <dbReference type="PROSITE" id="PS50090"/>
    </source>
</evidence>
<dbReference type="PANTHER" id="PTHR46267">
    <property type="entry name" value="SINGLE MYB HISTONE 4"/>
    <property type="match status" value="1"/>
</dbReference>
<dbReference type="GO" id="GO:0000786">
    <property type="term" value="C:nucleosome"/>
    <property type="evidence" value="ECO:0007669"/>
    <property type="project" value="InterPro"/>
</dbReference>
<dbReference type="Pfam" id="PF00249">
    <property type="entry name" value="Myb_DNA-binding"/>
    <property type="match status" value="1"/>
</dbReference>
<dbReference type="SUPFAM" id="SSF46785">
    <property type="entry name" value="Winged helix' DNA-binding domain"/>
    <property type="match status" value="1"/>
</dbReference>
<proteinExistence type="predicted"/>
<dbReference type="GO" id="GO:0005730">
    <property type="term" value="C:nucleolus"/>
    <property type="evidence" value="ECO:0007669"/>
    <property type="project" value="UniProtKB-SubCell"/>
</dbReference>
<dbReference type="PROSITE" id="PS51504">
    <property type="entry name" value="H15"/>
    <property type="match status" value="1"/>
</dbReference>
<evidence type="ECO:0000256" key="7">
    <source>
        <dbReference type="ARBA" id="ARBA00023163"/>
    </source>
</evidence>
<dbReference type="Proteomes" id="UP001187471">
    <property type="component" value="Unassembled WGS sequence"/>
</dbReference>
<dbReference type="InterPro" id="IPR009057">
    <property type="entry name" value="Homeodomain-like_sf"/>
</dbReference>
<keyword evidence="4" id="KW-0805">Transcription regulation</keyword>